<dbReference type="Proteomes" id="UP000244013">
    <property type="component" value="Unassembled WGS sequence"/>
</dbReference>
<feature type="chain" id="PRO_5015499554" evidence="1">
    <location>
        <begin position="22"/>
        <end position="266"/>
    </location>
</feature>
<evidence type="ECO:0000313" key="3">
    <source>
        <dbReference type="Proteomes" id="UP000244013"/>
    </source>
</evidence>
<reference evidence="2 3" key="1">
    <citation type="submission" date="2018-04" db="EMBL/GenBank/DDBJ databases">
        <title>Genomic Encyclopedia of Type Strains, Phase III (KMG-III): the genomes of soil and plant-associated and newly described type strains.</title>
        <authorList>
            <person name="Whitman W."/>
        </authorList>
    </citation>
    <scope>NUCLEOTIDE SEQUENCE [LARGE SCALE GENOMIC DNA]</scope>
    <source>
        <strain evidence="2 3">MA-olki</strain>
    </source>
</reference>
<dbReference type="GO" id="GO:0032259">
    <property type="term" value="P:methylation"/>
    <property type="evidence" value="ECO:0007669"/>
    <property type="project" value="UniProtKB-KW"/>
</dbReference>
<keyword evidence="2" id="KW-0489">Methyltransferase</keyword>
<dbReference type="GeneID" id="91007406"/>
<dbReference type="OrthoDB" id="9801692at2"/>
<proteinExistence type="predicted"/>
<dbReference type="PIRSF" id="PIRSF031679">
    <property type="entry name" value="Mtase_Alr7345_prd"/>
    <property type="match status" value="1"/>
</dbReference>
<dbReference type="InterPro" id="IPR029063">
    <property type="entry name" value="SAM-dependent_MTases_sf"/>
</dbReference>
<gene>
    <name evidence="2" type="ORF">C8J25_109229</name>
</gene>
<protein>
    <submittedName>
        <fullName evidence="2">Putative methyltransferase</fullName>
    </submittedName>
</protein>
<dbReference type="Gene3D" id="3.40.50.150">
    <property type="entry name" value="Vaccinia Virus protein VP39"/>
    <property type="match status" value="1"/>
</dbReference>
<keyword evidence="2" id="KW-0808">Transferase</keyword>
<dbReference type="InterPro" id="IPR016980">
    <property type="entry name" value="S-AdoMet-dep_MeTrfase_Alr7345"/>
</dbReference>
<feature type="signal peptide" evidence="1">
    <location>
        <begin position="1"/>
        <end position="21"/>
    </location>
</feature>
<dbReference type="AlphaFoldDB" id="A0A2T5TZX2"/>
<name>A0A2T5TZX2_9SPHN</name>
<dbReference type="SUPFAM" id="SSF53335">
    <property type="entry name" value="S-adenosyl-L-methionine-dependent methyltransferases"/>
    <property type="match status" value="1"/>
</dbReference>
<dbReference type="GO" id="GO:0008168">
    <property type="term" value="F:methyltransferase activity"/>
    <property type="evidence" value="ECO:0007669"/>
    <property type="project" value="UniProtKB-KW"/>
</dbReference>
<dbReference type="RefSeq" id="WP_107955549.1">
    <property type="nucleotide sequence ID" value="NZ_QAYE01000009.1"/>
</dbReference>
<evidence type="ECO:0000313" key="2">
    <source>
        <dbReference type="EMBL" id="PTW44798.1"/>
    </source>
</evidence>
<accession>A0A2T5TZX2</accession>
<comment type="caution">
    <text evidence="2">The sequence shown here is derived from an EMBL/GenBank/DDBJ whole genome shotgun (WGS) entry which is preliminary data.</text>
</comment>
<dbReference type="EMBL" id="QAYE01000009">
    <property type="protein sequence ID" value="PTW44798.1"/>
    <property type="molecule type" value="Genomic_DNA"/>
</dbReference>
<organism evidence="2 3">
    <name type="scientific">Sphingomonas faeni</name>
    <dbReference type="NCBI Taxonomy" id="185950"/>
    <lineage>
        <taxon>Bacteria</taxon>
        <taxon>Pseudomonadati</taxon>
        <taxon>Pseudomonadota</taxon>
        <taxon>Alphaproteobacteria</taxon>
        <taxon>Sphingomonadales</taxon>
        <taxon>Sphingomonadaceae</taxon>
        <taxon>Sphingomonas</taxon>
    </lineage>
</organism>
<sequence>MNRLLAALTCIVAFGATGVGAQSVAPSKDIAAVLASPTRTPANRARDRYRHPAQTLAFFGVKPTQTIVEFLPAGGWYAEILAPLVKGRGHYVALVPTTQAERTRSAFAAKTAEYGVTQVATIDFKTGASSIPAGSADVLLTFRNVHNLLMQDDPAVAGRVFKAFYAALKPGGVLGVVDHRLPEEMDTAREKTSGYIKRSTVVRLAQEAGFALAAESRINANPKDTHDHPEGVWTLPPSYRLKDVDHAKYAAIGESDRFTLRFVKAR</sequence>
<keyword evidence="1" id="KW-0732">Signal</keyword>
<evidence type="ECO:0000256" key="1">
    <source>
        <dbReference type="SAM" id="SignalP"/>
    </source>
</evidence>